<dbReference type="Proteomes" id="UP000677803">
    <property type="component" value="Unassembled WGS sequence"/>
</dbReference>
<evidence type="ECO:0000256" key="6">
    <source>
        <dbReference type="ARBA" id="ARBA00022989"/>
    </source>
</evidence>
<protein>
    <submittedName>
        <fullName evidence="14">(Atlantic silverside) hypothetical protein</fullName>
    </submittedName>
</protein>
<dbReference type="AlphaFoldDB" id="A0A8S4BHG9"/>
<feature type="signal peptide" evidence="12">
    <location>
        <begin position="1"/>
        <end position="30"/>
    </location>
</feature>
<comment type="subcellular location">
    <subcellularLocation>
        <location evidence="1">Cell membrane</location>
        <topology evidence="1">Single-pass membrane protein</topology>
    </subcellularLocation>
    <subcellularLocation>
        <location evidence="2">Membrane</location>
        <topology evidence="2">Single-pass type I membrane protein</topology>
    </subcellularLocation>
</comment>
<dbReference type="OrthoDB" id="9949622at2759"/>
<evidence type="ECO:0000256" key="11">
    <source>
        <dbReference type="SAM" id="Phobius"/>
    </source>
</evidence>
<dbReference type="GO" id="GO:0030368">
    <property type="term" value="F:interleukin-17 receptor activity"/>
    <property type="evidence" value="ECO:0007669"/>
    <property type="project" value="InterPro"/>
</dbReference>
<comment type="caution">
    <text evidence="14">The sequence shown here is derived from an EMBL/GenBank/DDBJ whole genome shotgun (WGS) entry which is preliminary data.</text>
</comment>
<feature type="domain" description="SEFIR" evidence="13">
    <location>
        <begin position="450"/>
        <end position="614"/>
    </location>
</feature>
<keyword evidence="7 11" id="KW-0472">Membrane</keyword>
<evidence type="ECO:0000256" key="5">
    <source>
        <dbReference type="ARBA" id="ARBA00022729"/>
    </source>
</evidence>
<dbReference type="PANTHER" id="PTHR15583">
    <property type="entry name" value="INTERLEUKIN-17 RECEPTOR"/>
    <property type="match status" value="1"/>
</dbReference>
<dbReference type="EMBL" id="CAJRST010033334">
    <property type="protein sequence ID" value="CAG5980783.1"/>
    <property type="molecule type" value="Genomic_DNA"/>
</dbReference>
<dbReference type="Pfam" id="PF15037">
    <property type="entry name" value="IL17_R_N"/>
    <property type="match status" value="1"/>
</dbReference>
<dbReference type="Gene3D" id="3.40.50.11530">
    <property type="match status" value="1"/>
</dbReference>
<dbReference type="PROSITE" id="PS51534">
    <property type="entry name" value="SEFIR"/>
    <property type="match status" value="1"/>
</dbReference>
<dbReference type="InterPro" id="IPR027841">
    <property type="entry name" value="IL-17_rcpt_C/E_N"/>
</dbReference>
<keyword evidence="15" id="KW-1185">Reference proteome</keyword>
<keyword evidence="4 11" id="KW-0812">Transmembrane</keyword>
<feature type="chain" id="PRO_5035836791" evidence="12">
    <location>
        <begin position="31"/>
        <end position="637"/>
    </location>
</feature>
<evidence type="ECO:0000256" key="4">
    <source>
        <dbReference type="ARBA" id="ARBA00022692"/>
    </source>
</evidence>
<evidence type="ECO:0000256" key="12">
    <source>
        <dbReference type="SAM" id="SignalP"/>
    </source>
</evidence>
<sequence length="637" mass="72801">MREAQKGYRMTLPGWSLSWVLLSLCMSAWSLEMSPYNRDDLICSQGLSGCTMEDVIPISSSEDTADVQKLNSDYKLCCEDVKRCILCLVIDMELHIPTEKDVEEEGHSGADDEDFSEEMKRDKASVTVCYKAPATMPSCRKVEFTVNKTAVTHRNQAKVTIITAQPDGFPFGGQMRLYIPKDLRVYQDIAAPSLETVCSQKHLVNLIAMCHVPTVSSVMNPNTNQMELLFEGRNETPPSLCLQYEENGSCQSWNQTTVPRYSLAPCMCFQAWDKDEKRSRRSKYCPFKNKDFPHDLQQDMWKNLTVHVSLGKMNDQSMMLSWNLSAPCRLQGEVWLCYKTGYCTGTNNLRKELVNGTWRQNSNALWEYKGVFEGINEQFSQCVLVKLKGLEHHFGPFCHNDTSRWRWSLLVVAVMLLVTLTALLVYFLHEYVKRWVWSWHHGGFVKIVRKGHVVLLSPPDVDDAVSESVCRLGSHLCNQGFSVSVDQWSRKEQSTLGPLPWLHSQLLKLKSMEGRILLVLNHRALNRIEEWSHLNRNAEGIQDQQLHRAYSDLFTASLFYIDAYKKQGTAGEHFCLVTFDCHPVECPTSNRKLPELLHGLPLFHLPNQTRSLLTELAVIDTNRGSGGRTWTGWKWGT</sequence>
<dbReference type="InterPro" id="IPR013568">
    <property type="entry name" value="SEFIR_dom"/>
</dbReference>
<keyword evidence="5 12" id="KW-0732">Signal</keyword>
<keyword evidence="3" id="KW-1003">Cell membrane</keyword>
<dbReference type="GO" id="GO:0006954">
    <property type="term" value="P:inflammatory response"/>
    <property type="evidence" value="ECO:0007669"/>
    <property type="project" value="UniProtKB-KW"/>
</dbReference>
<keyword evidence="9" id="KW-0325">Glycoprotein</keyword>
<evidence type="ECO:0000256" key="1">
    <source>
        <dbReference type="ARBA" id="ARBA00004162"/>
    </source>
</evidence>
<keyword evidence="6 11" id="KW-1133">Transmembrane helix</keyword>
<gene>
    <name evidence="14" type="ORF">MMEN_LOCUS16307</name>
</gene>
<evidence type="ECO:0000313" key="14">
    <source>
        <dbReference type="EMBL" id="CAG5980783.1"/>
    </source>
</evidence>
<organism evidence="14 15">
    <name type="scientific">Menidia menidia</name>
    <name type="common">Atlantic silverside</name>
    <dbReference type="NCBI Taxonomy" id="238744"/>
    <lineage>
        <taxon>Eukaryota</taxon>
        <taxon>Metazoa</taxon>
        <taxon>Chordata</taxon>
        <taxon>Craniata</taxon>
        <taxon>Vertebrata</taxon>
        <taxon>Euteleostomi</taxon>
        <taxon>Actinopterygii</taxon>
        <taxon>Neopterygii</taxon>
        <taxon>Teleostei</taxon>
        <taxon>Neoteleostei</taxon>
        <taxon>Acanthomorphata</taxon>
        <taxon>Ovalentaria</taxon>
        <taxon>Atherinomorphae</taxon>
        <taxon>Atheriniformes</taxon>
        <taxon>Atherinopsidae</taxon>
        <taxon>Menidiinae</taxon>
        <taxon>Menidia</taxon>
    </lineage>
</organism>
<name>A0A8S4BHG9_9TELE</name>
<evidence type="ECO:0000259" key="13">
    <source>
        <dbReference type="PROSITE" id="PS51534"/>
    </source>
</evidence>
<evidence type="ECO:0000256" key="9">
    <source>
        <dbReference type="ARBA" id="ARBA00023180"/>
    </source>
</evidence>
<accession>A0A8S4BHG9</accession>
<reference evidence="14" key="1">
    <citation type="submission" date="2021-05" db="EMBL/GenBank/DDBJ databases">
        <authorList>
            <person name="Tigano A."/>
        </authorList>
    </citation>
    <scope>NUCLEOTIDE SEQUENCE</scope>
</reference>
<evidence type="ECO:0000256" key="2">
    <source>
        <dbReference type="ARBA" id="ARBA00004479"/>
    </source>
</evidence>
<keyword evidence="8" id="KW-0675">Receptor</keyword>
<feature type="transmembrane region" description="Helical" evidence="11">
    <location>
        <begin position="407"/>
        <end position="428"/>
    </location>
</feature>
<proteinExistence type="predicted"/>
<evidence type="ECO:0000256" key="3">
    <source>
        <dbReference type="ARBA" id="ARBA00022475"/>
    </source>
</evidence>
<dbReference type="InterPro" id="IPR039465">
    <property type="entry name" value="IL-17_rcpt-like"/>
</dbReference>
<dbReference type="GO" id="GO:0005886">
    <property type="term" value="C:plasma membrane"/>
    <property type="evidence" value="ECO:0007669"/>
    <property type="project" value="UniProtKB-SubCell"/>
</dbReference>
<evidence type="ECO:0000256" key="7">
    <source>
        <dbReference type="ARBA" id="ARBA00023136"/>
    </source>
</evidence>
<evidence type="ECO:0000256" key="8">
    <source>
        <dbReference type="ARBA" id="ARBA00023170"/>
    </source>
</evidence>
<keyword evidence="10" id="KW-0395">Inflammatory response</keyword>
<evidence type="ECO:0000313" key="15">
    <source>
        <dbReference type="Proteomes" id="UP000677803"/>
    </source>
</evidence>
<dbReference type="Pfam" id="PF08357">
    <property type="entry name" value="SEFIR"/>
    <property type="match status" value="1"/>
</dbReference>
<evidence type="ECO:0000256" key="10">
    <source>
        <dbReference type="ARBA" id="ARBA00023198"/>
    </source>
</evidence>
<dbReference type="PANTHER" id="PTHR15583:SF12">
    <property type="entry name" value="INTERLEUKIN-17 RECEPTOR C"/>
    <property type="match status" value="1"/>
</dbReference>